<name>A0A099YCS0_LIMMU</name>
<dbReference type="Pfam" id="PF00359">
    <property type="entry name" value="PTS_EIIA_2"/>
    <property type="match status" value="1"/>
</dbReference>
<dbReference type="InterPro" id="IPR002178">
    <property type="entry name" value="PTS_EIIA_type-2_dom"/>
</dbReference>
<dbReference type="SUPFAM" id="SSF55804">
    <property type="entry name" value="Phoshotransferase/anion transport protein"/>
    <property type="match status" value="1"/>
</dbReference>
<protein>
    <submittedName>
        <fullName evidence="1">PTS sugar transporter subunit IIA</fullName>
    </submittedName>
</protein>
<dbReference type="PANTHER" id="PTHR47738">
    <property type="entry name" value="PTS SYSTEM FRUCTOSE-LIKE EIIA COMPONENT-RELATED"/>
    <property type="match status" value="1"/>
</dbReference>
<dbReference type="RefSeq" id="WP_034539478.1">
    <property type="nucleotide sequence ID" value="NZ_CP058954.1"/>
</dbReference>
<dbReference type="Proteomes" id="UP000030001">
    <property type="component" value="Unassembled WGS sequence"/>
</dbReference>
<evidence type="ECO:0000313" key="1">
    <source>
        <dbReference type="EMBL" id="KGL67216.1"/>
    </source>
</evidence>
<organism evidence="1 2">
    <name type="scientific">Limosilactobacillus mucosae</name>
    <name type="common">Lactobacillus mucosae</name>
    <dbReference type="NCBI Taxonomy" id="97478"/>
    <lineage>
        <taxon>Bacteria</taxon>
        <taxon>Bacillati</taxon>
        <taxon>Bacillota</taxon>
        <taxon>Bacilli</taxon>
        <taxon>Lactobacillales</taxon>
        <taxon>Lactobacillaceae</taxon>
        <taxon>Limosilactobacillus</taxon>
    </lineage>
</organism>
<dbReference type="PANTHER" id="PTHR47738:SF3">
    <property type="entry name" value="PHOSPHOTRANSFERASE SYSTEM MANNITOL_FRUCTOSE-SPECIFIC IIA DOMAIN CONTAINING PROTEIN"/>
    <property type="match status" value="1"/>
</dbReference>
<dbReference type="InterPro" id="IPR016152">
    <property type="entry name" value="PTrfase/Anion_transptr"/>
</dbReference>
<evidence type="ECO:0000313" key="2">
    <source>
        <dbReference type="Proteomes" id="UP000030001"/>
    </source>
</evidence>
<dbReference type="CDD" id="cd00211">
    <property type="entry name" value="PTS_IIA_fru"/>
    <property type="match status" value="1"/>
</dbReference>
<dbReference type="Gene3D" id="3.40.930.10">
    <property type="entry name" value="Mannitol-specific EII, Chain A"/>
    <property type="match status" value="1"/>
</dbReference>
<dbReference type="EMBL" id="JROC01000026">
    <property type="protein sequence ID" value="KGL67216.1"/>
    <property type="molecule type" value="Genomic_DNA"/>
</dbReference>
<proteinExistence type="predicted"/>
<keyword evidence="1" id="KW-0762">Sugar transport</keyword>
<dbReference type="AlphaFoldDB" id="A0A099YCS0"/>
<dbReference type="PROSITE" id="PS51094">
    <property type="entry name" value="PTS_EIIA_TYPE_2"/>
    <property type="match status" value="1"/>
</dbReference>
<accession>A0A099YCS0</accession>
<sequence length="151" mass="17166">MLFDKEVILFNQDASDNVSALTRLADSMYAKGVVTSEYRDALLKREESFPTGLMTQTIGVAIPHTDPDKVIEPQIGFMSLKHPVTFHQMGDNAEIQVKLIFMLALKKSDDQLSMLQKLMALFQNQEAMDALQKIDQKNDFLDLMKKNEIIE</sequence>
<reference evidence="1 2" key="1">
    <citation type="submission" date="2014-09" db="EMBL/GenBank/DDBJ databases">
        <title>Lactobacillus mucosae CRL573 Genome Sequencing.</title>
        <authorList>
            <person name="Bleckwedel J."/>
            <person name="Teran L.C."/>
            <person name="Bonacina J."/>
            <person name="Saavedra L."/>
            <person name="Mozzi F.B."/>
            <person name="Raya R.R."/>
        </authorList>
    </citation>
    <scope>NUCLEOTIDE SEQUENCE [LARGE SCALE GENOMIC DNA]</scope>
    <source>
        <strain evidence="1 2">CRL573</strain>
    </source>
</reference>
<dbReference type="GeneID" id="57115230"/>
<keyword evidence="1" id="KW-0813">Transport</keyword>
<gene>
    <name evidence="1" type="ORF">LX03_02670</name>
</gene>
<comment type="caution">
    <text evidence="1">The sequence shown here is derived from an EMBL/GenBank/DDBJ whole genome shotgun (WGS) entry which is preliminary data.</text>
</comment>
<dbReference type="InterPro" id="IPR051541">
    <property type="entry name" value="PTS_SugarTrans_NitroReg"/>
</dbReference>